<protein>
    <submittedName>
        <fullName evidence="1">Uncharacterized protein</fullName>
    </submittedName>
</protein>
<dbReference type="EMBL" id="CP025958">
    <property type="protein sequence ID" value="AWM37592.1"/>
    <property type="molecule type" value="Genomic_DNA"/>
</dbReference>
<dbReference type="OrthoDB" id="281433at2"/>
<evidence type="ECO:0000313" key="2">
    <source>
        <dbReference type="Proteomes" id="UP000245802"/>
    </source>
</evidence>
<dbReference type="Pfam" id="PF22281">
    <property type="entry name" value="DUF6959"/>
    <property type="match status" value="1"/>
</dbReference>
<dbReference type="AlphaFoldDB" id="A0A2Z3GZW0"/>
<dbReference type="Proteomes" id="UP000245802">
    <property type="component" value="Chromosome"/>
</dbReference>
<organism evidence="1 2">
    <name type="scientific">Gemmata obscuriglobus</name>
    <dbReference type="NCBI Taxonomy" id="114"/>
    <lineage>
        <taxon>Bacteria</taxon>
        <taxon>Pseudomonadati</taxon>
        <taxon>Planctomycetota</taxon>
        <taxon>Planctomycetia</taxon>
        <taxon>Gemmatales</taxon>
        <taxon>Gemmataceae</taxon>
        <taxon>Gemmata</taxon>
    </lineage>
</organism>
<dbReference type="KEGG" id="gog:C1280_11645"/>
<keyword evidence="2" id="KW-1185">Reference proteome</keyword>
<name>A0A2Z3GZW0_9BACT</name>
<sequence>MEVLPLEVYATDSNYAVVKPPGRNFPGAVIQGDSLRILCGLAVSVARRVRDHAPEDDEFLSDLQELAQSLVGRLLHYQQVLQAHGVRLPYTRPVTDADLVQLLPEAPDAEPGAAPDTAR</sequence>
<proteinExistence type="predicted"/>
<dbReference type="InterPro" id="IPR053801">
    <property type="entry name" value="DUF6959"/>
</dbReference>
<evidence type="ECO:0000313" key="1">
    <source>
        <dbReference type="EMBL" id="AWM37592.1"/>
    </source>
</evidence>
<reference evidence="1 2" key="1">
    <citation type="submission" date="2018-01" db="EMBL/GenBank/DDBJ databases">
        <title>G. obscuriglobus.</title>
        <authorList>
            <person name="Franke J."/>
            <person name="Blomberg W."/>
            <person name="Selmecki A."/>
        </authorList>
    </citation>
    <scope>NUCLEOTIDE SEQUENCE [LARGE SCALE GENOMIC DNA]</scope>
    <source>
        <strain evidence="1 2">DSM 5831</strain>
    </source>
</reference>
<gene>
    <name evidence="1" type="ORF">C1280_11645</name>
</gene>
<dbReference type="RefSeq" id="WP_010045700.1">
    <property type="nucleotide sequence ID" value="NZ_CP025958.1"/>
</dbReference>
<accession>A0A2Z3GZW0</accession>